<dbReference type="EMBL" id="JBEPLJ010000031">
    <property type="protein sequence ID" value="MET3588712.1"/>
    <property type="molecule type" value="Genomic_DNA"/>
</dbReference>
<dbReference type="InterPro" id="IPR054542">
    <property type="entry name" value="Cys_met_metab_PP"/>
</dbReference>
<accession>A0ABV2HER9</accession>
<dbReference type="Gene3D" id="3.40.640.10">
    <property type="entry name" value="Type I PLP-dependent aspartate aminotransferase-like (Major domain)"/>
    <property type="match status" value="1"/>
</dbReference>
<dbReference type="EC" id="2.5.1.49" evidence="6"/>
<comment type="similarity">
    <text evidence="2 5">Belongs to the trans-sulfuration enzymes family.</text>
</comment>
<protein>
    <submittedName>
        <fullName evidence="6">O-acetylhomoserine (Thiol)-lyase</fullName>
        <ecNumber evidence="6">2.5.1.49</ecNumber>
    </submittedName>
</protein>
<proteinExistence type="inferred from homology"/>
<evidence type="ECO:0000256" key="2">
    <source>
        <dbReference type="ARBA" id="ARBA00009077"/>
    </source>
</evidence>
<dbReference type="PANTHER" id="PTHR43797">
    <property type="entry name" value="HOMOCYSTEINE/CYSTEINE SYNTHASE"/>
    <property type="match status" value="1"/>
</dbReference>
<keyword evidence="3 6" id="KW-0808">Transferase</keyword>
<comment type="cofactor">
    <cofactor evidence="1 5">
        <name>pyridoxal 5'-phosphate</name>
        <dbReference type="ChEBI" id="CHEBI:597326"/>
    </cofactor>
</comment>
<evidence type="ECO:0000256" key="1">
    <source>
        <dbReference type="ARBA" id="ARBA00001933"/>
    </source>
</evidence>
<dbReference type="RefSeq" id="WP_247246366.1">
    <property type="nucleotide sequence ID" value="NZ_JALJRA010000031.1"/>
</dbReference>
<dbReference type="SUPFAM" id="SSF53383">
    <property type="entry name" value="PLP-dependent transferases"/>
    <property type="match status" value="1"/>
</dbReference>
<evidence type="ECO:0000256" key="3">
    <source>
        <dbReference type="ARBA" id="ARBA00022679"/>
    </source>
</evidence>
<organism evidence="6 7">
    <name type="scientific">Pseudorhizobium tarimense</name>
    <dbReference type="NCBI Taxonomy" id="1079109"/>
    <lineage>
        <taxon>Bacteria</taxon>
        <taxon>Pseudomonadati</taxon>
        <taxon>Pseudomonadota</taxon>
        <taxon>Alphaproteobacteria</taxon>
        <taxon>Hyphomicrobiales</taxon>
        <taxon>Rhizobiaceae</taxon>
        <taxon>Rhizobium/Agrobacterium group</taxon>
        <taxon>Pseudorhizobium</taxon>
    </lineage>
</organism>
<comment type="caution">
    <text evidence="6">The sequence shown here is derived from an EMBL/GenBank/DDBJ whole genome shotgun (WGS) entry which is preliminary data.</text>
</comment>
<dbReference type="InterPro" id="IPR015421">
    <property type="entry name" value="PyrdxlP-dep_Trfase_major"/>
</dbReference>
<dbReference type="GO" id="GO:0003961">
    <property type="term" value="F:O-acetylhomoserine aminocarboxypropyltransferase activity"/>
    <property type="evidence" value="ECO:0007669"/>
    <property type="project" value="UniProtKB-EC"/>
</dbReference>
<dbReference type="Pfam" id="PF01053">
    <property type="entry name" value="Cys_Met_Meta_PP"/>
    <property type="match status" value="1"/>
</dbReference>
<dbReference type="InterPro" id="IPR006235">
    <property type="entry name" value="OAc-hSer/O-AcSer_sulfhydrylase"/>
</dbReference>
<dbReference type="CDD" id="cd00614">
    <property type="entry name" value="CGS_like"/>
    <property type="match status" value="1"/>
</dbReference>
<evidence type="ECO:0000313" key="6">
    <source>
        <dbReference type="EMBL" id="MET3588712.1"/>
    </source>
</evidence>
<dbReference type="PROSITE" id="PS00868">
    <property type="entry name" value="CYS_MET_METAB_PP"/>
    <property type="match status" value="1"/>
</dbReference>
<dbReference type="NCBIfam" id="NF004650">
    <property type="entry name" value="PRK05994.1"/>
    <property type="match status" value="1"/>
</dbReference>
<dbReference type="Gene3D" id="3.90.1150.10">
    <property type="entry name" value="Aspartate Aminotransferase, domain 1"/>
    <property type="match status" value="1"/>
</dbReference>
<dbReference type="InterPro" id="IPR000277">
    <property type="entry name" value="Cys/Met-Metab_PyrdxlP-dep_enz"/>
</dbReference>
<dbReference type="PIRSF" id="PIRSF001434">
    <property type="entry name" value="CGS"/>
    <property type="match status" value="1"/>
</dbReference>
<dbReference type="Proteomes" id="UP001549031">
    <property type="component" value="Unassembled WGS sequence"/>
</dbReference>
<sequence length="427" mass="45777">MPTHNPGFATLAVHAGAQPDPTTGARATPIYQTTSFVFENADHAAALFGLQQFGNIYTRIMNPTQAVLEERVAALEGGTAALAVASGHAAQMLIFHTIMQPGDNFVAARKLYGGSINQFGHAFKNFGWEVRWADPADPASFESQIDERTKGIFIESLANPGGTFVDIAAIAEVSQRHGLPLIVDNTMASPYLLRPLEHGADIVVHSLTKFLGGHGNSMGGMIVDGGTFDWSASGKYPMLSEPRPEYAGVELHKTFGNIAFAIACRVLGLRDLGPAISPFNAFMIQTGIETLPLRMQRHCDNALAVAKWLKDQEKVAWVSYSGLEDDPNHALQQRYSPKGAGAVFTFGLKGGYEAGKAFVEGLQMFSHLANIGDTRSLVIHPASTTHRQLSEEQQVAAGAGPDVVRLSIGIEDEADIIADLAQSLAKL</sequence>
<evidence type="ECO:0000256" key="5">
    <source>
        <dbReference type="RuleBase" id="RU362118"/>
    </source>
</evidence>
<dbReference type="NCBIfam" id="TIGR01326">
    <property type="entry name" value="OAH_OAS_sulfhy"/>
    <property type="match status" value="1"/>
</dbReference>
<keyword evidence="7" id="KW-1185">Reference proteome</keyword>
<evidence type="ECO:0000256" key="4">
    <source>
        <dbReference type="ARBA" id="ARBA00022898"/>
    </source>
</evidence>
<keyword evidence="4 5" id="KW-0663">Pyridoxal phosphate</keyword>
<dbReference type="InterPro" id="IPR015424">
    <property type="entry name" value="PyrdxlP-dep_Trfase"/>
</dbReference>
<gene>
    <name evidence="6" type="ORF">ABID21_004850</name>
</gene>
<reference evidence="6 7" key="1">
    <citation type="submission" date="2024-06" db="EMBL/GenBank/DDBJ databases">
        <title>Genomic Encyclopedia of Type Strains, Phase IV (KMG-IV): sequencing the most valuable type-strain genomes for metagenomic binning, comparative biology and taxonomic classification.</title>
        <authorList>
            <person name="Goeker M."/>
        </authorList>
    </citation>
    <scope>NUCLEOTIDE SEQUENCE [LARGE SCALE GENOMIC DNA]</scope>
    <source>
        <strain evidence="6 7">DSM 105042</strain>
    </source>
</reference>
<dbReference type="InterPro" id="IPR015422">
    <property type="entry name" value="PyrdxlP-dep_Trfase_small"/>
</dbReference>
<name>A0ABV2HER9_9HYPH</name>
<evidence type="ECO:0000313" key="7">
    <source>
        <dbReference type="Proteomes" id="UP001549031"/>
    </source>
</evidence>
<dbReference type="PANTHER" id="PTHR43797:SF2">
    <property type="entry name" value="HOMOCYSTEINE_CYSTEINE SYNTHASE"/>
    <property type="match status" value="1"/>
</dbReference>